<keyword evidence="3" id="KW-0560">Oxidoreductase</keyword>
<organism evidence="3 4">
    <name type="scientific">Youngiibacter multivorans</name>
    <dbReference type="NCBI Taxonomy" id="937251"/>
    <lineage>
        <taxon>Bacteria</taxon>
        <taxon>Bacillati</taxon>
        <taxon>Bacillota</taxon>
        <taxon>Clostridia</taxon>
        <taxon>Eubacteriales</taxon>
        <taxon>Clostridiaceae</taxon>
        <taxon>Youngiibacter</taxon>
    </lineage>
</organism>
<dbReference type="InterPro" id="IPR041854">
    <property type="entry name" value="BFD-like_2Fe2S-bd_dom_sf"/>
</dbReference>
<evidence type="ECO:0000259" key="1">
    <source>
        <dbReference type="Pfam" id="PF01266"/>
    </source>
</evidence>
<proteinExistence type="predicted"/>
<dbReference type="InterPro" id="IPR006076">
    <property type="entry name" value="FAD-dep_OxRdtase"/>
</dbReference>
<dbReference type="GO" id="GO:0004368">
    <property type="term" value="F:glycerol-3-phosphate dehydrogenase (quinone) activity"/>
    <property type="evidence" value="ECO:0007669"/>
    <property type="project" value="UniProtKB-EC"/>
</dbReference>
<dbReference type="Pfam" id="PF04324">
    <property type="entry name" value="Fer2_BFD"/>
    <property type="match status" value="1"/>
</dbReference>
<dbReference type="EC" id="1.1.5.3" evidence="3"/>
<feature type="domain" description="BFD-like [2Fe-2S]-binding" evidence="2">
    <location>
        <begin position="399"/>
        <end position="452"/>
    </location>
</feature>
<dbReference type="Gene3D" id="3.50.50.60">
    <property type="entry name" value="FAD/NAD(P)-binding domain"/>
    <property type="match status" value="1"/>
</dbReference>
<sequence length="480" mass="51747">MYDVAVIGAGIVGACTVYELSKLDLSVCLIERENDAASGATKANSALVHAGFDPEEGTIMARLNVEGCRLFGELSKEAGFPYKMNGALVLAFSADDLQTVERLYIRGIANGVSGLRMIDRDELLRLEPNAGASAIGALHAPTAGIVGPWEMCLALIEKAANRGITLRFRSAVTRISKTDDFFEIEINKGESRIQAKRIINAAGIHADEIMEMVGEKEFSITPRKGQYYVLNKSQGKLVTHTLFQCPSEKGKGIMVTPTVHGNLLVGPDSGQANDKEDKATSREGLELVRASALRTVESIDFRDSIRNYAGLRAYSDRKDFIIEESRSVKGLINLAGIKSPGLTAAPAIALEAVRLLEASGITVVLKASTMDPDVRTAFNEMSDEEKQVIISNDPAYGRVICRCEGITEGEIIESLKGPLGAVSLDGVKRRVRPGSGRCQGGFCGPKVIEIISRELGIKPWEVPLDLEGSYCLEGEQDDGL</sequence>
<dbReference type="SUPFAM" id="SSF51905">
    <property type="entry name" value="FAD/NAD(P)-binding domain"/>
    <property type="match status" value="1"/>
</dbReference>
<evidence type="ECO:0000313" key="4">
    <source>
        <dbReference type="Proteomes" id="UP001519271"/>
    </source>
</evidence>
<protein>
    <submittedName>
        <fullName evidence="3">Glycerol-3-phosphate dehydrogenase</fullName>
        <ecNumber evidence="3">1.1.5.3</ecNumber>
    </submittedName>
</protein>
<reference evidence="3 4" key="1">
    <citation type="submission" date="2021-03" db="EMBL/GenBank/DDBJ databases">
        <title>Genomic Encyclopedia of Type Strains, Phase IV (KMG-IV): sequencing the most valuable type-strain genomes for metagenomic binning, comparative biology and taxonomic classification.</title>
        <authorList>
            <person name="Goeker M."/>
        </authorList>
    </citation>
    <scope>NUCLEOTIDE SEQUENCE [LARGE SCALE GENOMIC DNA]</scope>
    <source>
        <strain evidence="3 4">DSM 6139</strain>
    </source>
</reference>
<name>A0ABS4G4L3_9CLOT</name>
<feature type="domain" description="FAD dependent oxidoreductase" evidence="1">
    <location>
        <begin position="3"/>
        <end position="353"/>
    </location>
</feature>
<dbReference type="InterPro" id="IPR036188">
    <property type="entry name" value="FAD/NAD-bd_sf"/>
</dbReference>
<dbReference type="Proteomes" id="UP001519271">
    <property type="component" value="Unassembled WGS sequence"/>
</dbReference>
<comment type="caution">
    <text evidence="3">The sequence shown here is derived from an EMBL/GenBank/DDBJ whole genome shotgun (WGS) entry which is preliminary data.</text>
</comment>
<dbReference type="Pfam" id="PF01266">
    <property type="entry name" value="DAO"/>
    <property type="match status" value="1"/>
</dbReference>
<dbReference type="CDD" id="cd19946">
    <property type="entry name" value="GlpA-like_Fer2_BFD-like"/>
    <property type="match status" value="1"/>
</dbReference>
<evidence type="ECO:0000259" key="2">
    <source>
        <dbReference type="Pfam" id="PF04324"/>
    </source>
</evidence>
<dbReference type="PANTHER" id="PTHR42720:SF1">
    <property type="entry name" value="GLYCEROL 3-PHOSPHATE OXIDASE"/>
    <property type="match status" value="1"/>
</dbReference>
<dbReference type="InterPro" id="IPR007419">
    <property type="entry name" value="BFD-like_2Fe2S-bd_dom"/>
</dbReference>
<dbReference type="RefSeq" id="WP_209459681.1">
    <property type="nucleotide sequence ID" value="NZ_JAGGKC010000015.1"/>
</dbReference>
<dbReference type="InterPro" id="IPR052745">
    <property type="entry name" value="G3P_Oxidase/Oxidoreductase"/>
</dbReference>
<dbReference type="Gene3D" id="1.10.10.1100">
    <property type="entry name" value="BFD-like [2Fe-2S]-binding domain"/>
    <property type="match status" value="1"/>
</dbReference>
<dbReference type="PANTHER" id="PTHR42720">
    <property type="entry name" value="GLYCEROL-3-PHOSPHATE DEHYDROGENASE"/>
    <property type="match status" value="1"/>
</dbReference>
<evidence type="ECO:0000313" key="3">
    <source>
        <dbReference type="EMBL" id="MBP1919484.1"/>
    </source>
</evidence>
<dbReference type="Gene3D" id="3.30.9.10">
    <property type="entry name" value="D-Amino Acid Oxidase, subunit A, domain 2"/>
    <property type="match status" value="1"/>
</dbReference>
<accession>A0ABS4G4L3</accession>
<gene>
    <name evidence="3" type="ORF">J2Z34_001973</name>
</gene>
<dbReference type="EMBL" id="JAGGKC010000015">
    <property type="protein sequence ID" value="MBP1919484.1"/>
    <property type="molecule type" value="Genomic_DNA"/>
</dbReference>
<keyword evidence="4" id="KW-1185">Reference proteome</keyword>